<dbReference type="Gene3D" id="3.40.50.12780">
    <property type="entry name" value="N-terminal domain of ligase-like"/>
    <property type="match status" value="1"/>
</dbReference>
<dbReference type="InterPro" id="IPR050237">
    <property type="entry name" value="ATP-dep_AMP-bd_enzyme"/>
</dbReference>
<evidence type="ECO:0000259" key="2">
    <source>
        <dbReference type="Pfam" id="PF13193"/>
    </source>
</evidence>
<keyword evidence="4" id="KW-1185">Reference proteome</keyword>
<dbReference type="PANTHER" id="PTHR43767">
    <property type="entry name" value="LONG-CHAIN-FATTY-ACID--COA LIGASE"/>
    <property type="match status" value="1"/>
</dbReference>
<dbReference type="InterPro" id="IPR042099">
    <property type="entry name" value="ANL_N_sf"/>
</dbReference>
<dbReference type="AlphaFoldDB" id="A0A2T4UPX7"/>
<dbReference type="Pfam" id="PF00501">
    <property type="entry name" value="AMP-binding"/>
    <property type="match status" value="1"/>
</dbReference>
<dbReference type="EMBL" id="PZPL01000001">
    <property type="protein sequence ID" value="PTL71576.1"/>
    <property type="molecule type" value="Genomic_DNA"/>
</dbReference>
<dbReference type="InterPro" id="IPR000873">
    <property type="entry name" value="AMP-dep_synth/lig_dom"/>
</dbReference>
<dbReference type="InterPro" id="IPR045851">
    <property type="entry name" value="AMP-bd_C_sf"/>
</dbReference>
<organism evidence="3 4">
    <name type="scientific">Rathayibacter caricis DSM 15933</name>
    <dbReference type="NCBI Taxonomy" id="1328867"/>
    <lineage>
        <taxon>Bacteria</taxon>
        <taxon>Bacillati</taxon>
        <taxon>Actinomycetota</taxon>
        <taxon>Actinomycetes</taxon>
        <taxon>Micrococcales</taxon>
        <taxon>Microbacteriaceae</taxon>
        <taxon>Rathayibacter</taxon>
    </lineage>
</organism>
<dbReference type="Proteomes" id="UP000241085">
    <property type="component" value="Unassembled WGS sequence"/>
</dbReference>
<dbReference type="RefSeq" id="WP_107573432.1">
    <property type="nucleotide sequence ID" value="NZ_PZPL01000001.1"/>
</dbReference>
<feature type="domain" description="AMP-dependent synthetase/ligase" evidence="1">
    <location>
        <begin position="41"/>
        <end position="221"/>
    </location>
</feature>
<reference evidence="3 4" key="1">
    <citation type="submission" date="2018-03" db="EMBL/GenBank/DDBJ databases">
        <title>Bacteriophage NCPPB3778 and a type I-E CRISPR drive the evolution of the US Biological Select Agent, Rathayibacter toxicus.</title>
        <authorList>
            <person name="Davis E.W.II."/>
            <person name="Tabima J.F."/>
            <person name="Weisberg A.J."/>
            <person name="Dantas Lopes L."/>
            <person name="Wiseman M.S."/>
            <person name="Wiseman M.S."/>
            <person name="Pupko T."/>
            <person name="Belcher M.S."/>
            <person name="Sechler A.J."/>
            <person name="Tancos M.A."/>
            <person name="Schroeder B.K."/>
            <person name="Murray T.D."/>
            <person name="Luster D.G."/>
            <person name="Schneider W.L."/>
            <person name="Rogers E."/>
            <person name="Andreote F.D."/>
            <person name="Grunwald N.J."/>
            <person name="Putnam M.L."/>
            <person name="Chang J.H."/>
        </authorList>
    </citation>
    <scope>NUCLEOTIDE SEQUENCE [LARGE SCALE GENOMIC DNA]</scope>
    <source>
        <strain evidence="3 4">DSM 15933</strain>
    </source>
</reference>
<dbReference type="GO" id="GO:0016878">
    <property type="term" value="F:acid-thiol ligase activity"/>
    <property type="evidence" value="ECO:0007669"/>
    <property type="project" value="UniProtKB-ARBA"/>
</dbReference>
<dbReference type="PANTHER" id="PTHR43767:SF1">
    <property type="entry name" value="NONRIBOSOMAL PEPTIDE SYNTHASE PES1 (EUROFUNG)-RELATED"/>
    <property type="match status" value="1"/>
</dbReference>
<evidence type="ECO:0000313" key="3">
    <source>
        <dbReference type="EMBL" id="PTL71576.1"/>
    </source>
</evidence>
<accession>A0A2T4UPX7</accession>
<sequence>MTRELIAVDSAPERVLIALRAALDGSGPAIRVAAPGASGVVAAVVPQRVAVVVETSGSSGPPKRVALATGALLTSAAATLTELGGPGRWLLCLPTHYIAGVQVLVRSITADADPVVLPEGHFDPLAFLALARTMPAGERRYSSLVPVQLARLLDAAEADPAEAATLRSFDALLIGGQAAPRPLRERAAALGVQVRLTYGSSETAGGCVYDGSPLRDVRVRIDDGQVLLGGPTLAEGYLDADGGLDVDRTASAFSSVAGERWYRTGDAGELVDGRLRVTGRLDRVIVSGGEKVSLDAVEKVLRDGPVPDAVVVRRADAEWGEVPVVVTAAAPVPVLAEVRAVVQEALGRVARPVAVVRVEAVPLLASGKPDRRALEGLAATAD</sequence>
<evidence type="ECO:0000259" key="1">
    <source>
        <dbReference type="Pfam" id="PF00501"/>
    </source>
</evidence>
<dbReference type="Gene3D" id="3.30.300.30">
    <property type="match status" value="1"/>
</dbReference>
<gene>
    <name evidence="3" type="ORF">C1I63_01060</name>
</gene>
<evidence type="ECO:0000313" key="4">
    <source>
        <dbReference type="Proteomes" id="UP000241085"/>
    </source>
</evidence>
<protein>
    <submittedName>
        <fullName evidence="3">O-succinylbenzoate--CoA ligase</fullName>
    </submittedName>
</protein>
<name>A0A2T4UPX7_9MICO</name>
<proteinExistence type="predicted"/>
<feature type="domain" description="AMP-binding enzyme C-terminal" evidence="2">
    <location>
        <begin position="303"/>
        <end position="368"/>
    </location>
</feature>
<dbReference type="InterPro" id="IPR025110">
    <property type="entry name" value="AMP-bd_C"/>
</dbReference>
<dbReference type="SUPFAM" id="SSF56801">
    <property type="entry name" value="Acetyl-CoA synthetase-like"/>
    <property type="match status" value="1"/>
</dbReference>
<dbReference type="Pfam" id="PF13193">
    <property type="entry name" value="AMP-binding_C"/>
    <property type="match status" value="1"/>
</dbReference>
<comment type="caution">
    <text evidence="3">The sequence shown here is derived from an EMBL/GenBank/DDBJ whole genome shotgun (WGS) entry which is preliminary data.</text>
</comment>
<keyword evidence="3" id="KW-0436">Ligase</keyword>